<dbReference type="InterPro" id="IPR005180">
    <property type="entry name" value="DUF302"/>
</dbReference>
<dbReference type="EMBL" id="CP003282">
    <property type="protein sequence ID" value="AFG38722.1"/>
    <property type="molecule type" value="Genomic_DNA"/>
</dbReference>
<dbReference type="HOGENOM" id="CLU_126998_0_0_12"/>
<evidence type="ECO:0000259" key="2">
    <source>
        <dbReference type="Pfam" id="PF03625"/>
    </source>
</evidence>
<dbReference type="eggNOG" id="COG3439">
    <property type="taxonomic scope" value="Bacteria"/>
</dbReference>
<sequence>MNKITVMVGAGALVVGAAVALVIGFFSMPGMMMLEDESPYDFATTIERFEQEVAAGGWSVLTVHDMQAVLDGHGHQVDAIKIYELCSSQYSAEILVLDDERIISPLMPCRVSIYEKSNGRTYISRMNSELMARPFGGVINEVMQVAAVETEVVISRVLDS</sequence>
<feature type="domain" description="DUF302" evidence="2">
    <location>
        <begin position="64"/>
        <end position="127"/>
    </location>
</feature>
<dbReference type="InterPro" id="IPR035923">
    <property type="entry name" value="TT1751-like_sf"/>
</dbReference>
<protein>
    <recommendedName>
        <fullName evidence="2">DUF302 domain-containing protein</fullName>
    </recommendedName>
</protein>
<dbReference type="Pfam" id="PF03625">
    <property type="entry name" value="DUF302"/>
    <property type="match status" value="1"/>
</dbReference>
<name>H9UMH9_SPIAZ</name>
<proteinExistence type="predicted"/>
<dbReference type="Gene3D" id="3.30.310.70">
    <property type="entry name" value="TT1751-like domain"/>
    <property type="match status" value="1"/>
</dbReference>
<keyword evidence="4" id="KW-1185">Reference proteome</keyword>
<keyword evidence="1" id="KW-0812">Transmembrane</keyword>
<evidence type="ECO:0000256" key="1">
    <source>
        <dbReference type="SAM" id="Phobius"/>
    </source>
</evidence>
<dbReference type="SUPFAM" id="SSF103247">
    <property type="entry name" value="TT1751-like"/>
    <property type="match status" value="1"/>
</dbReference>
<dbReference type="RefSeq" id="WP_014456704.1">
    <property type="nucleotide sequence ID" value="NC_017098.1"/>
</dbReference>
<gene>
    <name evidence="3" type="ordered locus">Spiaf_2697</name>
</gene>
<dbReference type="PANTHER" id="PTHR38342:SF1">
    <property type="entry name" value="SLR5037 PROTEIN"/>
    <property type="match status" value="1"/>
</dbReference>
<accession>H9UMH9</accession>
<dbReference type="PATRIC" id="fig|889378.3.peg.2670"/>
<dbReference type="KEGG" id="sfc:Spiaf_2697"/>
<feature type="transmembrane region" description="Helical" evidence="1">
    <location>
        <begin position="6"/>
        <end position="26"/>
    </location>
</feature>
<dbReference type="PANTHER" id="PTHR38342">
    <property type="entry name" value="SLR5037 PROTEIN"/>
    <property type="match status" value="1"/>
</dbReference>
<evidence type="ECO:0000313" key="4">
    <source>
        <dbReference type="Proteomes" id="UP000007383"/>
    </source>
</evidence>
<keyword evidence="1" id="KW-1133">Transmembrane helix</keyword>
<dbReference type="CDD" id="cd14797">
    <property type="entry name" value="DUF302"/>
    <property type="match status" value="1"/>
</dbReference>
<organism evidence="3 4">
    <name type="scientific">Spirochaeta africana (strain ATCC 700263 / DSM 8902 / Z-7692)</name>
    <dbReference type="NCBI Taxonomy" id="889378"/>
    <lineage>
        <taxon>Bacteria</taxon>
        <taxon>Pseudomonadati</taxon>
        <taxon>Spirochaetota</taxon>
        <taxon>Spirochaetia</taxon>
        <taxon>Spirochaetales</taxon>
        <taxon>Spirochaetaceae</taxon>
        <taxon>Spirochaeta</taxon>
    </lineage>
</organism>
<dbReference type="AlphaFoldDB" id="H9UMH9"/>
<keyword evidence="1" id="KW-0472">Membrane</keyword>
<reference evidence="4" key="1">
    <citation type="journal article" date="2013" name="Stand. Genomic Sci.">
        <title>Complete genome sequence of the halophilic bacterium Spirochaeta africana type strain (Z-7692(T)) from the alkaline Lake Magadi in the East African Rift.</title>
        <authorList>
            <person name="Liolos K."/>
            <person name="Abt B."/>
            <person name="Scheuner C."/>
            <person name="Teshima H."/>
            <person name="Held B."/>
            <person name="Lapidus A."/>
            <person name="Nolan M."/>
            <person name="Lucas S."/>
            <person name="Deshpande S."/>
            <person name="Cheng J.F."/>
            <person name="Tapia R."/>
            <person name="Goodwin L.A."/>
            <person name="Pitluck S."/>
            <person name="Pagani I."/>
            <person name="Ivanova N."/>
            <person name="Mavromatis K."/>
            <person name="Mikhailova N."/>
            <person name="Huntemann M."/>
            <person name="Pati A."/>
            <person name="Chen A."/>
            <person name="Palaniappan K."/>
            <person name="Land M."/>
            <person name="Rohde M."/>
            <person name="Tindall B.J."/>
            <person name="Detter J.C."/>
            <person name="Goker M."/>
            <person name="Bristow J."/>
            <person name="Eisen J.A."/>
            <person name="Markowitz V."/>
            <person name="Hugenholtz P."/>
            <person name="Woyke T."/>
            <person name="Klenk H.P."/>
            <person name="Kyrpides N.C."/>
        </authorList>
    </citation>
    <scope>NUCLEOTIDE SEQUENCE</scope>
    <source>
        <strain evidence="4">ATCC 700263 / DSM 8902 / Z-7692</strain>
    </source>
</reference>
<evidence type="ECO:0000313" key="3">
    <source>
        <dbReference type="EMBL" id="AFG38722.1"/>
    </source>
</evidence>
<dbReference type="OrthoDB" id="9791067at2"/>
<dbReference type="Proteomes" id="UP000007383">
    <property type="component" value="Chromosome"/>
</dbReference>